<feature type="transmembrane region" description="Helical" evidence="1">
    <location>
        <begin position="44"/>
        <end position="61"/>
    </location>
</feature>
<keyword evidence="3" id="KW-1185">Reference proteome</keyword>
<dbReference type="VEuPathDB" id="FungiDB:P170DRAFT_235915"/>
<keyword evidence="1" id="KW-1133">Transmembrane helix</keyword>
<keyword evidence="1" id="KW-0472">Membrane</keyword>
<dbReference type="EMBL" id="MSFO01000006">
    <property type="protein sequence ID" value="PLB47181.1"/>
    <property type="molecule type" value="Genomic_DNA"/>
</dbReference>
<organism evidence="2 3">
    <name type="scientific">Aspergillus steynii IBT 23096</name>
    <dbReference type="NCBI Taxonomy" id="1392250"/>
    <lineage>
        <taxon>Eukaryota</taxon>
        <taxon>Fungi</taxon>
        <taxon>Dikarya</taxon>
        <taxon>Ascomycota</taxon>
        <taxon>Pezizomycotina</taxon>
        <taxon>Eurotiomycetes</taxon>
        <taxon>Eurotiomycetidae</taxon>
        <taxon>Eurotiales</taxon>
        <taxon>Aspergillaceae</taxon>
        <taxon>Aspergillus</taxon>
        <taxon>Aspergillus subgen. Circumdati</taxon>
    </lineage>
</organism>
<sequence length="119" mass="13158">MANLVWMPSAPIKRPDGPNLHGLWTLEDPELTSMRPGCAPHSNFAFFNSLFFFSFSFFPFSLFPFTLFPYCLGGVLSALSASIVLLLLLQIQDIDVLAGHLVVYGASHRCDSGRPHARS</sequence>
<dbReference type="RefSeq" id="XP_024702483.1">
    <property type="nucleotide sequence ID" value="XM_024842919.1"/>
</dbReference>
<evidence type="ECO:0000313" key="3">
    <source>
        <dbReference type="Proteomes" id="UP000234275"/>
    </source>
</evidence>
<evidence type="ECO:0000256" key="1">
    <source>
        <dbReference type="SAM" id="Phobius"/>
    </source>
</evidence>
<dbReference type="AlphaFoldDB" id="A0A2I2G2T3"/>
<feature type="transmembrane region" description="Helical" evidence="1">
    <location>
        <begin position="67"/>
        <end position="89"/>
    </location>
</feature>
<gene>
    <name evidence="2" type="ORF">P170DRAFT_235915</name>
</gene>
<dbReference type="Proteomes" id="UP000234275">
    <property type="component" value="Unassembled WGS sequence"/>
</dbReference>
<protein>
    <submittedName>
        <fullName evidence="2">Uncharacterized protein</fullName>
    </submittedName>
</protein>
<proteinExistence type="predicted"/>
<reference evidence="2 3" key="1">
    <citation type="submission" date="2016-12" db="EMBL/GenBank/DDBJ databases">
        <title>The genomes of Aspergillus section Nigri reveals drivers in fungal speciation.</title>
        <authorList>
            <consortium name="DOE Joint Genome Institute"/>
            <person name="Vesth T.C."/>
            <person name="Nybo J."/>
            <person name="Theobald S."/>
            <person name="Brandl J."/>
            <person name="Frisvad J.C."/>
            <person name="Nielsen K.F."/>
            <person name="Lyhne E.K."/>
            <person name="Kogle M.E."/>
            <person name="Kuo A."/>
            <person name="Riley R."/>
            <person name="Clum A."/>
            <person name="Nolan M."/>
            <person name="Lipzen A."/>
            <person name="Salamov A."/>
            <person name="Henrissat B."/>
            <person name="Wiebenga A."/>
            <person name="De Vries R.P."/>
            <person name="Grigoriev I.V."/>
            <person name="Mortensen U.H."/>
            <person name="Andersen M.R."/>
            <person name="Baker S.E."/>
        </authorList>
    </citation>
    <scope>NUCLEOTIDE SEQUENCE [LARGE SCALE GENOMIC DNA]</scope>
    <source>
        <strain evidence="2 3">IBT 23096</strain>
    </source>
</reference>
<accession>A0A2I2G2T3</accession>
<comment type="caution">
    <text evidence="2">The sequence shown here is derived from an EMBL/GenBank/DDBJ whole genome shotgun (WGS) entry which is preliminary data.</text>
</comment>
<keyword evidence="1" id="KW-0812">Transmembrane</keyword>
<name>A0A2I2G2T3_9EURO</name>
<evidence type="ECO:0000313" key="2">
    <source>
        <dbReference type="EMBL" id="PLB47181.1"/>
    </source>
</evidence>
<dbReference type="GeneID" id="36550618"/>